<dbReference type="InterPro" id="IPR036779">
    <property type="entry name" value="LysM_dom_sf"/>
</dbReference>
<organism evidence="2 3">
    <name type="scientific">Blautia wexlerae</name>
    <dbReference type="NCBI Taxonomy" id="418240"/>
    <lineage>
        <taxon>Bacteria</taxon>
        <taxon>Bacillati</taxon>
        <taxon>Bacillota</taxon>
        <taxon>Clostridia</taxon>
        <taxon>Lachnospirales</taxon>
        <taxon>Lachnospiraceae</taxon>
        <taxon>Blautia</taxon>
    </lineage>
</organism>
<evidence type="ECO:0000259" key="1">
    <source>
        <dbReference type="PROSITE" id="PS51782"/>
    </source>
</evidence>
<name>A0A174B3Y4_9FIRM</name>
<dbReference type="RefSeq" id="WP_008704594.1">
    <property type="nucleotide sequence ID" value="NZ_BTHH01000009.1"/>
</dbReference>
<dbReference type="InterPro" id="IPR018392">
    <property type="entry name" value="LysM"/>
</dbReference>
<dbReference type="EMBL" id="CYZN01000008">
    <property type="protein sequence ID" value="CUN94446.1"/>
    <property type="molecule type" value="Genomic_DNA"/>
</dbReference>
<dbReference type="SUPFAM" id="SSF54106">
    <property type="entry name" value="LysM domain"/>
    <property type="match status" value="1"/>
</dbReference>
<proteinExistence type="predicted"/>
<reference evidence="2 3" key="1">
    <citation type="submission" date="2015-09" db="EMBL/GenBank/DDBJ databases">
        <authorList>
            <consortium name="Pathogen Informatics"/>
        </authorList>
    </citation>
    <scope>NUCLEOTIDE SEQUENCE [LARGE SCALE GENOMIC DNA]</scope>
    <source>
        <strain evidence="2 3">2789STDY5834863</strain>
    </source>
</reference>
<feature type="domain" description="LysM" evidence="1">
    <location>
        <begin position="171"/>
        <end position="232"/>
    </location>
</feature>
<dbReference type="Proteomes" id="UP000095431">
    <property type="component" value="Unassembled WGS sequence"/>
</dbReference>
<dbReference type="PANTHER" id="PTHR34700">
    <property type="entry name" value="POTASSIUM BINDING PROTEIN KBP"/>
    <property type="match status" value="1"/>
</dbReference>
<dbReference type="InterPro" id="IPR052196">
    <property type="entry name" value="Bact_Kbp"/>
</dbReference>
<protein>
    <submittedName>
        <fullName evidence="2">LysM domain/BON superfamily protein</fullName>
    </submittedName>
</protein>
<dbReference type="Pfam" id="PF01476">
    <property type="entry name" value="LysM"/>
    <property type="match status" value="1"/>
</dbReference>
<dbReference type="AlphaFoldDB" id="A0A174B3Y4"/>
<accession>A0A174B3Y4</accession>
<evidence type="ECO:0000313" key="2">
    <source>
        <dbReference type="EMBL" id="CUN94446.1"/>
    </source>
</evidence>
<dbReference type="PANTHER" id="PTHR34700:SF4">
    <property type="entry name" value="PHAGE-LIKE ELEMENT PBSX PROTEIN XKDP"/>
    <property type="match status" value="1"/>
</dbReference>
<dbReference type="PROSITE" id="PS51782">
    <property type="entry name" value="LYSM"/>
    <property type="match status" value="1"/>
</dbReference>
<sequence length="233" mass="26744">MEIYLKEAANKQSCLRFPSLPDKEITVKGNSKYQKYDLIKKGTFAFPAGPDIRSYEWDGYLWGRARKKMSTIHTKWLDPKSVIKKLENWRDKGTVLNLIISAGGGINVDVTINSFEYKKFGGKGDYFYSISFYRYRPLKIQTTKDLGIDKKKKKTTARTNLKKSSTDKKKQTYTIKTGDCLWNIAKKFYGSGADWKKIYDANKTAIEKAAKKYGHKDSNQGDWIFPGTILTIP</sequence>
<gene>
    <name evidence="2" type="ORF">ERS852478_01450</name>
</gene>
<dbReference type="CDD" id="cd00118">
    <property type="entry name" value="LysM"/>
    <property type="match status" value="1"/>
</dbReference>
<dbReference type="SMART" id="SM00257">
    <property type="entry name" value="LysM"/>
    <property type="match status" value="1"/>
</dbReference>
<evidence type="ECO:0000313" key="3">
    <source>
        <dbReference type="Proteomes" id="UP000095431"/>
    </source>
</evidence>
<dbReference type="Gene3D" id="3.10.350.10">
    <property type="entry name" value="LysM domain"/>
    <property type="match status" value="1"/>
</dbReference>